<evidence type="ECO:0000313" key="2">
    <source>
        <dbReference type="EMBL" id="EFE71835.2"/>
    </source>
</evidence>
<keyword evidence="1" id="KW-1133">Transmembrane helix</keyword>
<dbReference type="Proteomes" id="UP000003824">
    <property type="component" value="Unassembled WGS sequence"/>
</dbReference>
<feature type="transmembrane region" description="Helical" evidence="1">
    <location>
        <begin position="21"/>
        <end position="39"/>
    </location>
</feature>
<protein>
    <submittedName>
        <fullName evidence="2">Predicted protein</fullName>
    </submittedName>
</protein>
<proteinExistence type="predicted"/>
<sequence length="81" mass="8856">MRGGRPGHRHRPAPADRDAWAQFWVVLLNTVVGGITMWMRPSPYVVAAHFIAAAAHDRGCDGAVIFRGPGCPVLVSHWLTN</sequence>
<evidence type="ECO:0000256" key="1">
    <source>
        <dbReference type="SAM" id="Phobius"/>
    </source>
</evidence>
<name>D6A709_STRV1</name>
<dbReference type="AlphaFoldDB" id="D6A709"/>
<gene>
    <name evidence="2" type="ORF">SSFG_07071</name>
</gene>
<accession>D6A709</accession>
<keyword evidence="1" id="KW-0472">Membrane</keyword>
<dbReference type="EMBL" id="DS999641">
    <property type="protein sequence ID" value="EFE71835.2"/>
    <property type="molecule type" value="Genomic_DNA"/>
</dbReference>
<keyword evidence="1" id="KW-0812">Transmembrane</keyword>
<evidence type="ECO:0000313" key="3">
    <source>
        <dbReference type="Proteomes" id="UP000003824"/>
    </source>
</evidence>
<reference evidence="3" key="1">
    <citation type="submission" date="2008-12" db="EMBL/GenBank/DDBJ databases">
        <title>Annotation of Streptomyces ghanaensis ATCC 14672.</title>
        <authorList>
            <consortium name="The Broad Institute Genome Sequencing Platform"/>
            <consortium name="Broad Institute Microbial Sequencing Center"/>
            <person name="Fischbach M."/>
            <person name="Ward D."/>
            <person name="Young S."/>
            <person name="Kodira C.D."/>
            <person name="Zeng Q."/>
            <person name="Koehrsen M."/>
            <person name="Godfrey P."/>
            <person name="Alvarado L."/>
            <person name="Berlin A.M."/>
            <person name="Borenstein D."/>
            <person name="Chen Z."/>
            <person name="Engels R."/>
            <person name="Freedman E."/>
            <person name="Gellesch M."/>
            <person name="Goldberg J."/>
            <person name="Griggs A."/>
            <person name="Gujja S."/>
            <person name="Heiman D.I."/>
            <person name="Hepburn T.A."/>
            <person name="Howarth C."/>
            <person name="Jen D."/>
            <person name="Larson L."/>
            <person name="Lewis B."/>
            <person name="Mehta T."/>
            <person name="Park D."/>
            <person name="Pearson M."/>
            <person name="Roberts A."/>
            <person name="Saif S."/>
            <person name="Shea T.D."/>
            <person name="Shenoy N."/>
            <person name="Sisk P."/>
            <person name="Stolte C."/>
            <person name="Sykes S.N."/>
            <person name="Walk T."/>
            <person name="White J."/>
            <person name="Yandava C."/>
            <person name="Straight P."/>
            <person name="Clardy J."/>
            <person name="Hung D."/>
            <person name="Kolter R."/>
            <person name="Mekalanos J."/>
            <person name="Walker S."/>
            <person name="Walsh C.T."/>
            <person name="Wieland B.L.C."/>
            <person name="Ilzarbe M."/>
            <person name="Galagan J."/>
            <person name="Nusbaum C."/>
            <person name="Birren B."/>
        </authorList>
    </citation>
    <scope>NUCLEOTIDE SEQUENCE [LARGE SCALE GENOMIC DNA]</scope>
    <source>
        <strain evidence="3">ATCC 14672 / DSM 40746 / JCM 4963 / KCTC 9882 / NRRL B-12104 / FH 1290</strain>
    </source>
</reference>
<organism evidence="2 3">
    <name type="scientific">Streptomyces viridosporus (strain ATCC 14672 / DSM 40746 / JCM 4963 / KCTC 9882 / NRRL B-12104 / FH 1290)</name>
    <name type="common">Streptomyces ghanaensis</name>
    <dbReference type="NCBI Taxonomy" id="566461"/>
    <lineage>
        <taxon>Bacteria</taxon>
        <taxon>Bacillati</taxon>
        <taxon>Actinomycetota</taxon>
        <taxon>Actinomycetes</taxon>
        <taxon>Kitasatosporales</taxon>
        <taxon>Streptomycetaceae</taxon>
        <taxon>Streptomyces</taxon>
    </lineage>
</organism>